<accession>A0AAV3T3M5</accession>
<evidence type="ECO:0000259" key="1">
    <source>
        <dbReference type="Pfam" id="PF01902"/>
    </source>
</evidence>
<dbReference type="Proteomes" id="UP001500194">
    <property type="component" value="Unassembled WGS sequence"/>
</dbReference>
<evidence type="ECO:0000313" key="2">
    <source>
        <dbReference type="EMBL" id="GAA0658233.1"/>
    </source>
</evidence>
<dbReference type="Gene3D" id="3.90.1490.10">
    <property type="entry name" value="putative n-type atp pyrophosphatase, domain 2"/>
    <property type="match status" value="1"/>
</dbReference>
<feature type="domain" description="Diphthamide synthase" evidence="1">
    <location>
        <begin position="4"/>
        <end position="199"/>
    </location>
</feature>
<comment type="caution">
    <text evidence="2">The sequence shown here is derived from an EMBL/GenBank/DDBJ whole genome shotgun (WGS) entry which is preliminary data.</text>
</comment>
<evidence type="ECO:0000313" key="3">
    <source>
        <dbReference type="Proteomes" id="UP001500194"/>
    </source>
</evidence>
<dbReference type="InterPro" id="IPR014729">
    <property type="entry name" value="Rossmann-like_a/b/a_fold"/>
</dbReference>
<reference evidence="2 3" key="1">
    <citation type="journal article" date="2019" name="Int. J. Syst. Evol. Microbiol.">
        <title>The Global Catalogue of Microorganisms (GCM) 10K type strain sequencing project: providing services to taxonomists for standard genome sequencing and annotation.</title>
        <authorList>
            <consortium name="The Broad Institute Genomics Platform"/>
            <consortium name="The Broad Institute Genome Sequencing Center for Infectious Disease"/>
            <person name="Wu L."/>
            <person name="Ma J."/>
        </authorList>
    </citation>
    <scope>NUCLEOTIDE SEQUENCE [LARGE SCALE GENOMIC DNA]</scope>
    <source>
        <strain evidence="2 3">JCM 16327</strain>
    </source>
</reference>
<name>A0AAV3T3M5_9EURY</name>
<dbReference type="AlphaFoldDB" id="A0AAV3T3M5"/>
<dbReference type="CDD" id="cd01994">
    <property type="entry name" value="AANH_PF0828-like"/>
    <property type="match status" value="1"/>
</dbReference>
<dbReference type="InterPro" id="IPR002761">
    <property type="entry name" value="Diphthami_syn_dom"/>
</dbReference>
<dbReference type="Pfam" id="PF01902">
    <property type="entry name" value="Diphthami_syn_2"/>
    <property type="match status" value="1"/>
</dbReference>
<organism evidence="2 3">
    <name type="scientific">Salarchaeum japonicum</name>
    <dbReference type="NCBI Taxonomy" id="555573"/>
    <lineage>
        <taxon>Archaea</taxon>
        <taxon>Methanobacteriati</taxon>
        <taxon>Methanobacteriota</taxon>
        <taxon>Stenosarchaea group</taxon>
        <taxon>Halobacteria</taxon>
        <taxon>Halobacteriales</taxon>
        <taxon>Halobacteriaceae</taxon>
    </lineage>
</organism>
<sequence length="216" mass="24327">MLAWSGGKDATLALHRLIEAGDPPVELYTTGSRETDRTSMHGVRWRLIRDQADALGFDLRRVDIPTDADNDTYEATIRDLLDDYAERGVTEVAYADLYLEDIRDYRERLLASTPLAGRWPLWGEPTNALAREFIDLGYRATVVCVTDDLGPDFLGRTYDHSLLDDLPDGVDPCGENGEFHTFVHDGPHFQHALDIAHGDTVTRTLDDTTHHYLDLT</sequence>
<protein>
    <submittedName>
        <fullName evidence="2">ATPase</fullName>
    </submittedName>
</protein>
<dbReference type="SUPFAM" id="SSF52402">
    <property type="entry name" value="Adenine nucleotide alpha hydrolases-like"/>
    <property type="match status" value="1"/>
</dbReference>
<dbReference type="Gene3D" id="3.40.50.620">
    <property type="entry name" value="HUPs"/>
    <property type="match status" value="1"/>
</dbReference>
<dbReference type="EMBL" id="BAAADU010000002">
    <property type="protein sequence ID" value="GAA0658233.1"/>
    <property type="molecule type" value="Genomic_DNA"/>
</dbReference>
<proteinExistence type="predicted"/>
<keyword evidence="3" id="KW-1185">Reference proteome</keyword>
<gene>
    <name evidence="2" type="ORF">GCM10009019_23200</name>
</gene>